<dbReference type="CDD" id="cd01610">
    <property type="entry name" value="PAP2_like"/>
    <property type="match status" value="1"/>
</dbReference>
<dbReference type="STRING" id="1263082.A0A068S6Z1"/>
<gene>
    <name evidence="11" type="ORF">LCOR_08899.1</name>
</gene>
<proteinExistence type="inferred from homology"/>
<comment type="similarity">
    <text evidence="2">Belongs to the sphingomyelin synthase family.</text>
</comment>
<feature type="transmembrane region" description="Helical" evidence="9">
    <location>
        <begin position="24"/>
        <end position="44"/>
    </location>
</feature>
<protein>
    <recommendedName>
        <fullName evidence="10">Sphingomyelin synthase-like domain-containing protein</fullName>
    </recommendedName>
</protein>
<evidence type="ECO:0000256" key="7">
    <source>
        <dbReference type="ARBA" id="ARBA00023098"/>
    </source>
</evidence>
<evidence type="ECO:0000313" key="11">
    <source>
        <dbReference type="EMBL" id="CDH58019.1"/>
    </source>
</evidence>
<dbReference type="AlphaFoldDB" id="A0A068S6Z1"/>
<evidence type="ECO:0000256" key="9">
    <source>
        <dbReference type="SAM" id="Phobius"/>
    </source>
</evidence>
<feature type="transmembrane region" description="Helical" evidence="9">
    <location>
        <begin position="51"/>
        <end position="70"/>
    </location>
</feature>
<dbReference type="OrthoDB" id="2237290at2759"/>
<name>A0A068S6Z1_9FUNG</name>
<reference evidence="11" key="1">
    <citation type="submission" date="2013-08" db="EMBL/GenBank/DDBJ databases">
        <title>Gene expansion shapes genome architecture in the human pathogen Lichtheimia corymbifera: an evolutionary genomics analysis in the ancient terrestrial Mucorales (Mucoromycotina).</title>
        <authorList>
            <person name="Schwartze V.U."/>
            <person name="Winter S."/>
            <person name="Shelest E."/>
            <person name="Marcet-Houben M."/>
            <person name="Horn F."/>
            <person name="Wehner S."/>
            <person name="Hoffmann K."/>
            <person name="Riege K."/>
            <person name="Sammeth M."/>
            <person name="Nowrousian M."/>
            <person name="Valiante V."/>
            <person name="Linde J."/>
            <person name="Jacobsen I.D."/>
            <person name="Marz M."/>
            <person name="Brakhage A.A."/>
            <person name="Gabaldon T."/>
            <person name="Bocker S."/>
            <person name="Voigt K."/>
        </authorList>
    </citation>
    <scope>NUCLEOTIDE SEQUENCE [LARGE SCALE GENOMIC DNA]</scope>
    <source>
        <strain evidence="11">FSU 9682</strain>
    </source>
</reference>
<comment type="caution">
    <text evidence="11">The sequence shown here is derived from an EMBL/GenBank/DDBJ whole genome shotgun (WGS) entry which is preliminary data.</text>
</comment>
<dbReference type="InterPro" id="IPR045221">
    <property type="entry name" value="Sphingomyelin_synth-like"/>
</dbReference>
<dbReference type="PANTHER" id="PTHR21290">
    <property type="entry name" value="SPHINGOMYELIN SYNTHETASE"/>
    <property type="match status" value="1"/>
</dbReference>
<accession>A0A068S6Z1</accession>
<evidence type="ECO:0000313" key="12">
    <source>
        <dbReference type="Proteomes" id="UP000027586"/>
    </source>
</evidence>
<dbReference type="InterPro" id="IPR025749">
    <property type="entry name" value="Sphingomyelin_synth-like_dom"/>
</dbReference>
<dbReference type="PANTHER" id="PTHR21290:SF25">
    <property type="entry name" value="SPHINGOMYELIN SYNTHASE-RELATED PROTEIN 1"/>
    <property type="match status" value="1"/>
</dbReference>
<organism evidence="11 12">
    <name type="scientific">Lichtheimia corymbifera JMRC:FSU:9682</name>
    <dbReference type="NCBI Taxonomy" id="1263082"/>
    <lineage>
        <taxon>Eukaryota</taxon>
        <taxon>Fungi</taxon>
        <taxon>Fungi incertae sedis</taxon>
        <taxon>Mucoromycota</taxon>
        <taxon>Mucoromycotina</taxon>
        <taxon>Mucoromycetes</taxon>
        <taxon>Mucorales</taxon>
        <taxon>Lichtheimiaceae</taxon>
        <taxon>Lichtheimia</taxon>
    </lineage>
</organism>
<keyword evidence="8 9" id="KW-0472">Membrane</keyword>
<keyword evidence="5" id="KW-0746">Sphingolipid metabolism</keyword>
<dbReference type="GO" id="GO:0033188">
    <property type="term" value="F:sphingomyelin synthase activity"/>
    <property type="evidence" value="ECO:0007669"/>
    <property type="project" value="TreeGrafter"/>
</dbReference>
<dbReference type="Proteomes" id="UP000027586">
    <property type="component" value="Unassembled WGS sequence"/>
</dbReference>
<dbReference type="GO" id="GO:0046513">
    <property type="term" value="P:ceramide biosynthetic process"/>
    <property type="evidence" value="ECO:0007669"/>
    <property type="project" value="TreeGrafter"/>
</dbReference>
<dbReference type="GO" id="GO:0005789">
    <property type="term" value="C:endoplasmic reticulum membrane"/>
    <property type="evidence" value="ECO:0007669"/>
    <property type="project" value="TreeGrafter"/>
</dbReference>
<keyword evidence="3" id="KW-0808">Transferase</keyword>
<evidence type="ECO:0000256" key="6">
    <source>
        <dbReference type="ARBA" id="ARBA00022989"/>
    </source>
</evidence>
<feature type="transmembrane region" description="Helical" evidence="9">
    <location>
        <begin position="182"/>
        <end position="198"/>
    </location>
</feature>
<dbReference type="GO" id="GO:0005886">
    <property type="term" value="C:plasma membrane"/>
    <property type="evidence" value="ECO:0007669"/>
    <property type="project" value="TreeGrafter"/>
</dbReference>
<dbReference type="Pfam" id="PF14360">
    <property type="entry name" value="PAP2_C"/>
    <property type="match status" value="1"/>
</dbReference>
<evidence type="ECO:0000259" key="10">
    <source>
        <dbReference type="Pfam" id="PF14360"/>
    </source>
</evidence>
<keyword evidence="12" id="KW-1185">Reference proteome</keyword>
<evidence type="ECO:0000256" key="1">
    <source>
        <dbReference type="ARBA" id="ARBA00004141"/>
    </source>
</evidence>
<keyword evidence="6 9" id="KW-1133">Transmembrane helix</keyword>
<sequence length="260" mass="29576">MRIVVVYPPLPDVGFHFLPQLDQLWLTDLFDALLVFPTIVHVVFHRKVVHGIILSLSSSIEPTLLTYMYYHAVAHSWFLTSTLCNVERIATVAITSFPDPRAGCEMVTSQIWTKVSAHKCGDCMFSGHTVLFVICACVWTTYPPCNQRIARVVISTIIWLLVLAGSAIVIMNRAHYTVDVLVAWYVGIGNWYIVQYFWKEQTCLTGKHCYKPVNNHGVFSVLAVDEDHERYQSSFEKHQPSLRLTLTSSTTNNDHSEMII</sequence>
<evidence type="ECO:0000256" key="3">
    <source>
        <dbReference type="ARBA" id="ARBA00022679"/>
    </source>
</evidence>
<dbReference type="GO" id="GO:0000139">
    <property type="term" value="C:Golgi membrane"/>
    <property type="evidence" value="ECO:0007669"/>
    <property type="project" value="TreeGrafter"/>
</dbReference>
<evidence type="ECO:0000256" key="4">
    <source>
        <dbReference type="ARBA" id="ARBA00022692"/>
    </source>
</evidence>
<feature type="transmembrane region" description="Helical" evidence="9">
    <location>
        <begin position="149"/>
        <end position="170"/>
    </location>
</feature>
<dbReference type="EMBL" id="CBTN010000052">
    <property type="protein sequence ID" value="CDH58019.1"/>
    <property type="molecule type" value="Genomic_DNA"/>
</dbReference>
<evidence type="ECO:0000256" key="5">
    <source>
        <dbReference type="ARBA" id="ARBA00022919"/>
    </source>
</evidence>
<keyword evidence="4 9" id="KW-0812">Transmembrane</keyword>
<dbReference type="GO" id="GO:0047493">
    <property type="term" value="F:ceramide cholinephosphotransferase activity"/>
    <property type="evidence" value="ECO:0007669"/>
    <property type="project" value="TreeGrafter"/>
</dbReference>
<evidence type="ECO:0000256" key="8">
    <source>
        <dbReference type="ARBA" id="ARBA00023136"/>
    </source>
</evidence>
<evidence type="ECO:0000256" key="2">
    <source>
        <dbReference type="ARBA" id="ARBA00005441"/>
    </source>
</evidence>
<keyword evidence="7" id="KW-0443">Lipid metabolism</keyword>
<feature type="domain" description="Sphingomyelin synthase-like" evidence="10">
    <location>
        <begin position="119"/>
        <end position="193"/>
    </location>
</feature>
<dbReference type="VEuPathDB" id="FungiDB:LCOR_08899.1"/>
<comment type="subcellular location">
    <subcellularLocation>
        <location evidence="1">Membrane</location>
        <topology evidence="1">Multi-pass membrane protein</topology>
    </subcellularLocation>
</comment>
<feature type="transmembrane region" description="Helical" evidence="9">
    <location>
        <begin position="124"/>
        <end position="142"/>
    </location>
</feature>